<evidence type="ECO:0000256" key="3">
    <source>
        <dbReference type="ARBA" id="ARBA00004887"/>
    </source>
</evidence>
<feature type="domain" description="Lumazine-binding" evidence="12">
    <location>
        <begin position="1"/>
        <end position="96"/>
    </location>
</feature>
<dbReference type="OrthoDB" id="9788537at2"/>
<dbReference type="EC" id="2.5.1.9" evidence="5 10"/>
<organism evidence="13 14">
    <name type="scientific">Nitrolancea hollandica Lb</name>
    <dbReference type="NCBI Taxonomy" id="1129897"/>
    <lineage>
        <taxon>Bacteria</taxon>
        <taxon>Pseudomonadati</taxon>
        <taxon>Thermomicrobiota</taxon>
        <taxon>Thermomicrobia</taxon>
        <taxon>Sphaerobacterales</taxon>
        <taxon>Sphaerobacterineae</taxon>
        <taxon>Sphaerobacteraceae</taxon>
        <taxon>Nitrolancea</taxon>
    </lineage>
</organism>
<evidence type="ECO:0000313" key="14">
    <source>
        <dbReference type="Proteomes" id="UP000004221"/>
    </source>
</evidence>
<dbReference type="Pfam" id="PF00677">
    <property type="entry name" value="Lum_binding"/>
    <property type="match status" value="2"/>
</dbReference>
<dbReference type="PIRSF" id="PIRSF000498">
    <property type="entry name" value="Riboflavin_syn_A"/>
    <property type="match status" value="1"/>
</dbReference>
<dbReference type="InterPro" id="IPR017938">
    <property type="entry name" value="Riboflavin_synthase-like_b-brl"/>
</dbReference>
<dbReference type="PROSITE" id="PS51177">
    <property type="entry name" value="LUMAZINE_BIND"/>
    <property type="match status" value="2"/>
</dbReference>
<dbReference type="NCBIfam" id="TIGR00187">
    <property type="entry name" value="ribE"/>
    <property type="match status" value="1"/>
</dbReference>
<feature type="repeat" description="Lumazine-binding" evidence="11">
    <location>
        <begin position="1"/>
        <end position="96"/>
    </location>
</feature>
<feature type="repeat" description="Lumazine-binding" evidence="11">
    <location>
        <begin position="97"/>
        <end position="193"/>
    </location>
</feature>
<dbReference type="RefSeq" id="WP_008479179.1">
    <property type="nucleotide sequence ID" value="NZ_CAGS01000323.1"/>
</dbReference>
<keyword evidence="14" id="KW-1185">Reference proteome</keyword>
<dbReference type="PANTHER" id="PTHR21098">
    <property type="entry name" value="RIBOFLAVIN SYNTHASE ALPHA CHAIN"/>
    <property type="match status" value="1"/>
</dbReference>
<evidence type="ECO:0000256" key="5">
    <source>
        <dbReference type="ARBA" id="ARBA00012827"/>
    </source>
</evidence>
<keyword evidence="8 13" id="KW-0808">Transferase</keyword>
<sequence length="215" mass="23217">MFSGIIEEIGTVARLVPAGGENALTIRCRTVLEETRIGDSISVNGVCLTVVTLREDSFVANLQPVTLRLTNLGNLRPGSPVNVERALAVGERIGGHYVQGHIDGVGRLVALRNEGKALVARFVAPPEIQRYIVERGFIAVDGASLTVMEIHPDGFSVSLVSHTQEHTILARQRPGYQANLEVDIIAKYVERLLGSGTRGEPGGVDWDLLRRAGYA</sequence>
<comment type="catalytic activity">
    <reaction evidence="1">
        <text>2 6,7-dimethyl-8-(1-D-ribityl)lumazine + H(+) = 5-amino-6-(D-ribitylamino)uracil + riboflavin</text>
        <dbReference type="Rhea" id="RHEA:20772"/>
        <dbReference type="ChEBI" id="CHEBI:15378"/>
        <dbReference type="ChEBI" id="CHEBI:15934"/>
        <dbReference type="ChEBI" id="CHEBI:57986"/>
        <dbReference type="ChEBI" id="CHEBI:58201"/>
        <dbReference type="EC" id="2.5.1.9"/>
    </reaction>
</comment>
<evidence type="ECO:0000256" key="1">
    <source>
        <dbReference type="ARBA" id="ARBA00000968"/>
    </source>
</evidence>
<gene>
    <name evidence="13" type="primary">ribE</name>
    <name evidence="13" type="ORF">NITHO_390011</name>
</gene>
<dbReference type="EMBL" id="CAGS01000323">
    <property type="protein sequence ID" value="CCF84766.1"/>
    <property type="molecule type" value="Genomic_DNA"/>
</dbReference>
<keyword evidence="7" id="KW-0686">Riboflavin biosynthesis</keyword>
<comment type="subunit">
    <text evidence="4">Homotrimer.</text>
</comment>
<proteinExistence type="predicted"/>
<accession>I4EJA4</accession>
<dbReference type="NCBIfam" id="NF006767">
    <property type="entry name" value="PRK09289.1"/>
    <property type="match status" value="1"/>
</dbReference>
<dbReference type="CDD" id="cd00402">
    <property type="entry name" value="Riboflavin_synthase_like"/>
    <property type="match status" value="1"/>
</dbReference>
<evidence type="ECO:0000256" key="10">
    <source>
        <dbReference type="NCBIfam" id="TIGR00187"/>
    </source>
</evidence>
<dbReference type="InterPro" id="IPR001783">
    <property type="entry name" value="Lumazine-bd"/>
</dbReference>
<evidence type="ECO:0000256" key="6">
    <source>
        <dbReference type="ARBA" id="ARBA00013950"/>
    </source>
</evidence>
<evidence type="ECO:0000256" key="4">
    <source>
        <dbReference type="ARBA" id="ARBA00011233"/>
    </source>
</evidence>
<dbReference type="PANTHER" id="PTHR21098:SF0">
    <property type="entry name" value="RIBOFLAVIN SYNTHASE"/>
    <property type="match status" value="1"/>
</dbReference>
<name>I4EJA4_9BACT</name>
<dbReference type="InterPro" id="IPR023366">
    <property type="entry name" value="ATP_synth_asu-like_sf"/>
</dbReference>
<evidence type="ECO:0000256" key="11">
    <source>
        <dbReference type="PROSITE-ProRule" id="PRU00524"/>
    </source>
</evidence>
<evidence type="ECO:0000256" key="9">
    <source>
        <dbReference type="ARBA" id="ARBA00022737"/>
    </source>
</evidence>
<dbReference type="SUPFAM" id="SSF63380">
    <property type="entry name" value="Riboflavin synthase domain-like"/>
    <property type="match status" value="2"/>
</dbReference>
<comment type="function">
    <text evidence="2">Catalyzes the dismutation of two molecules of 6,7-dimethyl-8-ribityllumazine, resulting in the formation of riboflavin and 5-amino-6-(D-ribitylamino)uracil.</text>
</comment>
<comment type="caution">
    <text evidence="13">The sequence shown here is derived from an EMBL/GenBank/DDBJ whole genome shotgun (WGS) entry which is preliminary data.</text>
</comment>
<dbReference type="Proteomes" id="UP000004221">
    <property type="component" value="Unassembled WGS sequence"/>
</dbReference>
<dbReference type="InterPro" id="IPR026017">
    <property type="entry name" value="Lumazine-bd_dom"/>
</dbReference>
<dbReference type="GO" id="GO:0004746">
    <property type="term" value="F:riboflavin synthase activity"/>
    <property type="evidence" value="ECO:0007669"/>
    <property type="project" value="UniProtKB-UniRule"/>
</dbReference>
<reference evidence="13 14" key="1">
    <citation type="journal article" date="2012" name="ISME J.">
        <title>Nitrification expanded: discovery, physiology and genomics of a nitrite-oxidizing bacterium from the phylum Chloroflexi.</title>
        <authorList>
            <person name="Sorokin D.Y."/>
            <person name="Lucker S."/>
            <person name="Vejmelkova D."/>
            <person name="Kostrikina N.A."/>
            <person name="Kleerebezem R."/>
            <person name="Rijpstra W.I."/>
            <person name="Damste J.S."/>
            <person name="Le Paslier D."/>
            <person name="Muyzer G."/>
            <person name="Wagner M."/>
            <person name="van Loosdrecht M.C."/>
            <person name="Daims H."/>
        </authorList>
    </citation>
    <scope>NUCLEOTIDE SEQUENCE [LARGE SCALE GENOMIC DNA]</scope>
    <source>
        <strain evidence="14">none</strain>
    </source>
</reference>
<dbReference type="GO" id="GO:0009231">
    <property type="term" value="P:riboflavin biosynthetic process"/>
    <property type="evidence" value="ECO:0007669"/>
    <property type="project" value="UniProtKB-KW"/>
</dbReference>
<evidence type="ECO:0000256" key="2">
    <source>
        <dbReference type="ARBA" id="ARBA00002803"/>
    </source>
</evidence>
<evidence type="ECO:0000256" key="7">
    <source>
        <dbReference type="ARBA" id="ARBA00022619"/>
    </source>
</evidence>
<evidence type="ECO:0000313" key="13">
    <source>
        <dbReference type="EMBL" id="CCF84766.1"/>
    </source>
</evidence>
<dbReference type="FunFam" id="2.40.30.20:FF:000004">
    <property type="entry name" value="Riboflavin synthase, alpha subunit"/>
    <property type="match status" value="1"/>
</dbReference>
<feature type="domain" description="Lumazine-binding" evidence="12">
    <location>
        <begin position="97"/>
        <end position="193"/>
    </location>
</feature>
<evidence type="ECO:0000259" key="12">
    <source>
        <dbReference type="PROSITE" id="PS51177"/>
    </source>
</evidence>
<dbReference type="Gene3D" id="2.40.30.20">
    <property type="match status" value="2"/>
</dbReference>
<comment type="pathway">
    <text evidence="3">Cofactor biosynthesis; riboflavin biosynthesis; riboflavin from 2-hydroxy-3-oxobutyl phosphate and 5-amino-6-(D-ribitylamino)uracil: step 2/2.</text>
</comment>
<dbReference type="AlphaFoldDB" id="I4EJA4"/>
<protein>
    <recommendedName>
        <fullName evidence="6 10">Riboflavin synthase</fullName>
        <ecNumber evidence="5 10">2.5.1.9</ecNumber>
    </recommendedName>
</protein>
<keyword evidence="9" id="KW-0677">Repeat</keyword>
<dbReference type="FunFam" id="2.40.30.20:FF:000003">
    <property type="entry name" value="Riboflavin synthase, alpha subunit"/>
    <property type="match status" value="1"/>
</dbReference>
<evidence type="ECO:0000256" key="8">
    <source>
        <dbReference type="ARBA" id="ARBA00022679"/>
    </source>
</evidence>